<comment type="caution">
    <text evidence="2">The sequence shown here is derived from an EMBL/GenBank/DDBJ whole genome shotgun (WGS) entry which is preliminary data.</text>
</comment>
<organism evidence="2 3">
    <name type="scientific">Luethyella okanaganae</name>
    <dbReference type="NCBI Taxonomy" id="69372"/>
    <lineage>
        <taxon>Bacteria</taxon>
        <taxon>Bacillati</taxon>
        <taxon>Actinomycetota</taxon>
        <taxon>Actinomycetes</taxon>
        <taxon>Micrococcales</taxon>
        <taxon>Microbacteriaceae</taxon>
        <taxon>Luethyella</taxon>
    </lineage>
</organism>
<name>A0ABW1VI50_9MICO</name>
<dbReference type="Proteomes" id="UP001596306">
    <property type="component" value="Unassembled WGS sequence"/>
</dbReference>
<gene>
    <name evidence="2" type="ORF">ACFQB0_13750</name>
</gene>
<evidence type="ECO:0000313" key="3">
    <source>
        <dbReference type="Proteomes" id="UP001596306"/>
    </source>
</evidence>
<accession>A0ABW1VI50</accession>
<evidence type="ECO:0000313" key="2">
    <source>
        <dbReference type="EMBL" id="MFC6357170.1"/>
    </source>
</evidence>
<proteinExistence type="predicted"/>
<feature type="transmembrane region" description="Helical" evidence="1">
    <location>
        <begin position="14"/>
        <end position="33"/>
    </location>
</feature>
<dbReference type="EMBL" id="JBHSTP010000003">
    <property type="protein sequence ID" value="MFC6357170.1"/>
    <property type="molecule type" value="Genomic_DNA"/>
</dbReference>
<dbReference type="RefSeq" id="WP_386732721.1">
    <property type="nucleotide sequence ID" value="NZ_JBHSTP010000003.1"/>
</dbReference>
<keyword evidence="3" id="KW-1185">Reference proteome</keyword>
<keyword evidence="1" id="KW-0472">Membrane</keyword>
<keyword evidence="1" id="KW-0812">Transmembrane</keyword>
<evidence type="ECO:0000256" key="1">
    <source>
        <dbReference type="SAM" id="Phobius"/>
    </source>
</evidence>
<feature type="transmembrane region" description="Helical" evidence="1">
    <location>
        <begin position="45"/>
        <end position="67"/>
    </location>
</feature>
<protein>
    <submittedName>
        <fullName evidence="2">Uncharacterized protein</fullName>
    </submittedName>
</protein>
<reference evidence="3" key="1">
    <citation type="journal article" date="2019" name="Int. J. Syst. Evol. Microbiol.">
        <title>The Global Catalogue of Microorganisms (GCM) 10K type strain sequencing project: providing services to taxonomists for standard genome sequencing and annotation.</title>
        <authorList>
            <consortium name="The Broad Institute Genomics Platform"/>
            <consortium name="The Broad Institute Genome Sequencing Center for Infectious Disease"/>
            <person name="Wu L."/>
            <person name="Ma J."/>
        </authorList>
    </citation>
    <scope>NUCLEOTIDE SEQUENCE [LARGE SCALE GENOMIC DNA]</scope>
    <source>
        <strain evidence="3">CCUG 43304</strain>
    </source>
</reference>
<keyword evidence="1" id="KW-1133">Transmembrane helix</keyword>
<sequence length="105" mass="11492">MTIRPATGASSRRWLRLAVVFVGAAAIWIGLSLLSDLTFGPEYGYVSHAVRACATFPLFLVLLFLVLRWEGKPAKAYGLLPDRQTPTNARIGALGYRFPSPSRPS</sequence>